<dbReference type="EMBL" id="JAUTXU010000037">
    <property type="protein sequence ID" value="KAK3717398.1"/>
    <property type="molecule type" value="Genomic_DNA"/>
</dbReference>
<dbReference type="Proteomes" id="UP001281147">
    <property type="component" value="Unassembled WGS sequence"/>
</dbReference>
<protein>
    <submittedName>
        <fullName evidence="1">Uncharacterized protein</fullName>
    </submittedName>
</protein>
<comment type="caution">
    <text evidence="1">The sequence shown here is derived from an EMBL/GenBank/DDBJ whole genome shotgun (WGS) entry which is preliminary data.</text>
</comment>
<reference evidence="1" key="1">
    <citation type="submission" date="2023-07" db="EMBL/GenBank/DDBJ databases">
        <title>Black Yeasts Isolated from many extreme environments.</title>
        <authorList>
            <person name="Coleine C."/>
            <person name="Stajich J.E."/>
            <person name="Selbmann L."/>
        </authorList>
    </citation>
    <scope>NUCLEOTIDE SEQUENCE</scope>
    <source>
        <strain evidence="1">CCFEE 5714</strain>
    </source>
</reference>
<evidence type="ECO:0000313" key="2">
    <source>
        <dbReference type="Proteomes" id="UP001281147"/>
    </source>
</evidence>
<evidence type="ECO:0000313" key="1">
    <source>
        <dbReference type="EMBL" id="KAK3717398.1"/>
    </source>
</evidence>
<gene>
    <name evidence="1" type="ORF">LTR37_005787</name>
</gene>
<name>A0ACC3NJS3_9PEZI</name>
<keyword evidence="2" id="KW-1185">Reference proteome</keyword>
<accession>A0ACC3NJS3</accession>
<proteinExistence type="predicted"/>
<organism evidence="1 2">
    <name type="scientific">Vermiconidia calcicola</name>
    <dbReference type="NCBI Taxonomy" id="1690605"/>
    <lineage>
        <taxon>Eukaryota</taxon>
        <taxon>Fungi</taxon>
        <taxon>Dikarya</taxon>
        <taxon>Ascomycota</taxon>
        <taxon>Pezizomycotina</taxon>
        <taxon>Dothideomycetes</taxon>
        <taxon>Dothideomycetidae</taxon>
        <taxon>Mycosphaerellales</taxon>
        <taxon>Extremaceae</taxon>
        <taxon>Vermiconidia</taxon>
    </lineage>
</organism>
<sequence length="432" mass="49673">MARLANIFRHVEALDADGSWVFSARASTLLRRVLPLRRQYILTHYQKLHAVLKKTVNSRGRQRYSGPSVRSRCSRRRRQDEIAAPTRRVDSRGRITRLVQLSSSKRSSSLATASCVSPDAPSLDDRYIDPAPPSLDDRYTNPTPPSLDRRYFIPGPLHLNDPYMALAPSSLDNRYMASGPPPDQEDQDSRHGEENFENDPLGLAMFHRNRAVNTWHKSHKAMETHRSNYRRTFNEHKRGNDPGIPNWSRLWTDGDFDREQLRHAMDLAGQVRKAQHFLDIIVNTCGEFGIEALSWQDQDFPAVESPHYPLSWEQEAIDEAPREAIQRWADGLPENEKELGGSRGVFDPDHNPARYAGDHIIEWPADMDIAVDRDVEPWDSFSCHAINFHETTHRIHRMAALQLPEPPSWTWSEGAHHRDESNNLRLLQSHMC</sequence>